<feature type="transmembrane region" description="Helical" evidence="8">
    <location>
        <begin position="506"/>
        <end position="529"/>
    </location>
</feature>
<evidence type="ECO:0000256" key="8">
    <source>
        <dbReference type="SAM" id="Phobius"/>
    </source>
</evidence>
<evidence type="ECO:0000256" key="5">
    <source>
        <dbReference type="ARBA" id="ARBA00023002"/>
    </source>
</evidence>
<keyword evidence="6 8" id="KW-0472">Membrane</keyword>
<comment type="subcellular location">
    <subcellularLocation>
        <location evidence="1">Cell membrane</location>
        <topology evidence="1">Multi-pass membrane protein</topology>
    </subcellularLocation>
    <subcellularLocation>
        <location evidence="7">Membrane</location>
        <topology evidence="7">Multi-pass membrane protein</topology>
    </subcellularLocation>
</comment>
<feature type="transmembrane region" description="Helical" evidence="8">
    <location>
        <begin position="541"/>
        <end position="561"/>
    </location>
</feature>
<keyword evidence="11" id="KW-1185">Reference proteome</keyword>
<comment type="caution">
    <text evidence="10">The sequence shown here is derived from an EMBL/GenBank/DDBJ whole genome shotgun (WGS) entry which is preliminary data.</text>
</comment>
<dbReference type="Proteomes" id="UP000432715">
    <property type="component" value="Unassembled WGS sequence"/>
</dbReference>
<feature type="transmembrane region" description="Helical" evidence="8">
    <location>
        <begin position="147"/>
        <end position="170"/>
    </location>
</feature>
<dbReference type="PANTHER" id="PTHR42682">
    <property type="entry name" value="HYDROGENASE-4 COMPONENT F"/>
    <property type="match status" value="1"/>
</dbReference>
<dbReference type="GO" id="GO:0042773">
    <property type="term" value="P:ATP synthesis coupled electron transport"/>
    <property type="evidence" value="ECO:0007669"/>
    <property type="project" value="InterPro"/>
</dbReference>
<dbReference type="GO" id="GO:0008137">
    <property type="term" value="F:NADH dehydrogenase (ubiquinone) activity"/>
    <property type="evidence" value="ECO:0007669"/>
    <property type="project" value="InterPro"/>
</dbReference>
<name>A0A6I0F7J5_9FIRM</name>
<keyword evidence="3 7" id="KW-0812">Transmembrane</keyword>
<evidence type="ECO:0000256" key="7">
    <source>
        <dbReference type="RuleBase" id="RU000320"/>
    </source>
</evidence>
<evidence type="ECO:0000313" key="10">
    <source>
        <dbReference type="EMBL" id="KAB3534157.1"/>
    </source>
</evidence>
<dbReference type="RefSeq" id="WP_151861378.1">
    <property type="nucleotide sequence ID" value="NZ_WBZC01000031.1"/>
</dbReference>
<feature type="domain" description="NADH:quinone oxidoreductase/Mrp antiporter transmembrane" evidence="9">
    <location>
        <begin position="199"/>
        <end position="501"/>
    </location>
</feature>
<dbReference type="GO" id="GO:0005886">
    <property type="term" value="C:plasma membrane"/>
    <property type="evidence" value="ECO:0007669"/>
    <property type="project" value="UniProtKB-SubCell"/>
</dbReference>
<dbReference type="PANTHER" id="PTHR42682:SF4">
    <property type="entry name" value="NADH-UBIQUINONE_PLASTOQUINONE"/>
    <property type="match status" value="1"/>
</dbReference>
<dbReference type="InterPro" id="IPR052175">
    <property type="entry name" value="ComplexI-like_HydComp"/>
</dbReference>
<keyword evidence="2" id="KW-1003">Cell membrane</keyword>
<dbReference type="OrthoDB" id="9807568at2"/>
<sequence length="722" mass="80942">MKSDENVKLSSRNNNLLPVKNSRFNSFCIDCIVIFIASAAIILGFITITNVGLGETVLKIKIDLLKRILYSITHFKYLPLFIIGTPFLGSLIELYWGRKSDDLRDVTVVNTTFISLILVLALYPQAINGGQILEISKVLGFGLHFKVDMLSFSMLFTTSILWLLVMIYSHDYMLIENHRSRFYFFMSVTYGAVLGTVMAADLFTMFLFFEIMTFSSYMLVSHCEHDDCIVAGYNYIYMGVIGGLSILLGGILLYVKTGTLEFIPMASMLQDIGPLKYWIIGLFVFGFGIKAGMAPVHIWLPKAHPVAPTPASALLSGIMIKIGAYGILRASTTIFFPASFEISSYKDILWIPAQSLGGFIIWLGIATMALGVFLALQQSNIKKMLAYHSVSQMGYIVMGIGVAVYLGYKGGMGYSGALYHIINHALFKSLLFMVAGVVYLQTREVDMYKLGGLWKKMPITAIVCLIAALGITGMPGFNGFASKSLLHHAIIEAYQYGHYSFKYAEIIFTIISAGTVCSFIKLFGFVFLGKLPQKYNNIKSNYRMMEMAMGGMALMIIGIGLKPDYLLNKFIIPAVRNVTYDPAFIDKYLVDINFFNSFDMTAMIWVYILGIITFALGIKFHLFHIQLPKWLNIEYIFFLPLLKTVQLIRKLMLKGNGVDNGELHVITEDDDDLANEKEGGLQKFVATVHIFTNKYETRIIRSDVVIYSIVLTSIMVLLIIFK</sequence>
<feature type="transmembrane region" description="Helical" evidence="8">
    <location>
        <begin position="77"/>
        <end position="96"/>
    </location>
</feature>
<evidence type="ECO:0000259" key="9">
    <source>
        <dbReference type="Pfam" id="PF00361"/>
    </source>
</evidence>
<feature type="transmembrane region" description="Helical" evidence="8">
    <location>
        <begin position="312"/>
        <end position="336"/>
    </location>
</feature>
<feature type="transmembrane region" description="Helical" evidence="8">
    <location>
        <begin position="275"/>
        <end position="300"/>
    </location>
</feature>
<feature type="transmembrane region" description="Helical" evidence="8">
    <location>
        <begin position="418"/>
        <end position="439"/>
    </location>
</feature>
<dbReference type="InterPro" id="IPR003918">
    <property type="entry name" value="NADH_UbQ_OxRdtase"/>
</dbReference>
<evidence type="ECO:0000256" key="4">
    <source>
        <dbReference type="ARBA" id="ARBA00022989"/>
    </source>
</evidence>
<feature type="transmembrane region" description="Helical" evidence="8">
    <location>
        <begin position="206"/>
        <end position="223"/>
    </location>
</feature>
<dbReference type="GO" id="GO:0016491">
    <property type="term" value="F:oxidoreductase activity"/>
    <property type="evidence" value="ECO:0007669"/>
    <property type="project" value="UniProtKB-KW"/>
</dbReference>
<evidence type="ECO:0000256" key="6">
    <source>
        <dbReference type="ARBA" id="ARBA00023136"/>
    </source>
</evidence>
<proteinExistence type="predicted"/>
<feature type="transmembrane region" description="Helical" evidence="8">
    <location>
        <begin position="459"/>
        <end position="477"/>
    </location>
</feature>
<evidence type="ECO:0000256" key="1">
    <source>
        <dbReference type="ARBA" id="ARBA00004651"/>
    </source>
</evidence>
<feature type="transmembrane region" description="Helical" evidence="8">
    <location>
        <begin position="108"/>
        <end position="127"/>
    </location>
</feature>
<feature type="transmembrane region" description="Helical" evidence="8">
    <location>
        <begin position="182"/>
        <end position="200"/>
    </location>
</feature>
<evidence type="ECO:0000313" key="11">
    <source>
        <dbReference type="Proteomes" id="UP000432715"/>
    </source>
</evidence>
<dbReference type="AlphaFoldDB" id="A0A6I0F7J5"/>
<feature type="transmembrane region" description="Helical" evidence="8">
    <location>
        <begin position="704"/>
        <end position="721"/>
    </location>
</feature>
<gene>
    <name evidence="10" type="ORF">F8154_09470</name>
</gene>
<feature type="transmembrane region" description="Helical" evidence="8">
    <location>
        <begin position="356"/>
        <end position="376"/>
    </location>
</feature>
<dbReference type="EMBL" id="WBZC01000031">
    <property type="protein sequence ID" value="KAB3534157.1"/>
    <property type="molecule type" value="Genomic_DNA"/>
</dbReference>
<organism evidence="10 11">
    <name type="scientific">Alkaliphilus pronyensis</name>
    <dbReference type="NCBI Taxonomy" id="1482732"/>
    <lineage>
        <taxon>Bacteria</taxon>
        <taxon>Bacillati</taxon>
        <taxon>Bacillota</taxon>
        <taxon>Clostridia</taxon>
        <taxon>Peptostreptococcales</taxon>
        <taxon>Natronincolaceae</taxon>
        <taxon>Alkaliphilus</taxon>
    </lineage>
</organism>
<keyword evidence="4 8" id="KW-1133">Transmembrane helix</keyword>
<feature type="transmembrane region" description="Helical" evidence="8">
    <location>
        <begin position="27"/>
        <end position="48"/>
    </location>
</feature>
<dbReference type="InterPro" id="IPR001750">
    <property type="entry name" value="ND/Mrp_TM"/>
</dbReference>
<dbReference type="PRINTS" id="PR01437">
    <property type="entry name" value="NUOXDRDTASE4"/>
</dbReference>
<feature type="transmembrane region" description="Helical" evidence="8">
    <location>
        <begin position="385"/>
        <end position="406"/>
    </location>
</feature>
<evidence type="ECO:0000256" key="3">
    <source>
        <dbReference type="ARBA" id="ARBA00022692"/>
    </source>
</evidence>
<evidence type="ECO:0000256" key="2">
    <source>
        <dbReference type="ARBA" id="ARBA00022475"/>
    </source>
</evidence>
<feature type="transmembrane region" description="Helical" evidence="8">
    <location>
        <begin position="235"/>
        <end position="255"/>
    </location>
</feature>
<reference evidence="10 11" key="1">
    <citation type="submission" date="2019-10" db="EMBL/GenBank/DDBJ databases">
        <title>Alkaliphilus serpentinus sp. nov. and Alkaliphilus pronyensis sp. nov., two novel anaerobic alkaliphilic species isolated from the serpentinized-hosted hydrothermal field of the Prony Bay (New Caledonia).</title>
        <authorList>
            <person name="Postec A."/>
        </authorList>
    </citation>
    <scope>NUCLEOTIDE SEQUENCE [LARGE SCALE GENOMIC DNA]</scope>
    <source>
        <strain evidence="10 11">LacV</strain>
    </source>
</reference>
<protein>
    <submittedName>
        <fullName evidence="10">NADH dehydrogenase</fullName>
    </submittedName>
</protein>
<dbReference type="Pfam" id="PF00361">
    <property type="entry name" value="Proton_antipo_M"/>
    <property type="match status" value="1"/>
</dbReference>
<accession>A0A6I0F7J5</accession>
<feature type="transmembrane region" description="Helical" evidence="8">
    <location>
        <begin position="604"/>
        <end position="622"/>
    </location>
</feature>
<keyword evidence="5" id="KW-0560">Oxidoreductase</keyword>